<keyword evidence="1" id="KW-0732">Signal</keyword>
<proteinExistence type="predicted"/>
<name>A0A2M4D3L5_ANODA</name>
<reference evidence="2" key="1">
    <citation type="submission" date="2018-01" db="EMBL/GenBank/DDBJ databases">
        <title>An insight into the sialome of Amazonian anophelines.</title>
        <authorList>
            <person name="Ribeiro J.M."/>
            <person name="Scarpassa V."/>
            <person name="Calvo E."/>
        </authorList>
    </citation>
    <scope>NUCLEOTIDE SEQUENCE</scope>
</reference>
<protein>
    <submittedName>
        <fullName evidence="2">Putative secreted protein</fullName>
    </submittedName>
</protein>
<sequence>MTPSLLPAIMILLCLRQHTADTNSLPSVLLRSMSEELRLAPRPPPLPEPPAPAVPLPLPPPPLPLPVPPLPPEPELENLRLNSCFERPL</sequence>
<accession>A0A2M4D3L5</accession>
<feature type="signal peptide" evidence="1">
    <location>
        <begin position="1"/>
        <end position="20"/>
    </location>
</feature>
<evidence type="ECO:0000256" key="1">
    <source>
        <dbReference type="SAM" id="SignalP"/>
    </source>
</evidence>
<dbReference type="EMBL" id="GGFL01007975">
    <property type="protein sequence ID" value="MBW72153.1"/>
    <property type="molecule type" value="Transcribed_RNA"/>
</dbReference>
<dbReference type="AlphaFoldDB" id="A0A2M4D3L5"/>
<feature type="chain" id="PRO_5014733937" evidence="1">
    <location>
        <begin position="21"/>
        <end position="89"/>
    </location>
</feature>
<organism evidence="2">
    <name type="scientific">Anopheles darlingi</name>
    <name type="common">Mosquito</name>
    <dbReference type="NCBI Taxonomy" id="43151"/>
    <lineage>
        <taxon>Eukaryota</taxon>
        <taxon>Metazoa</taxon>
        <taxon>Ecdysozoa</taxon>
        <taxon>Arthropoda</taxon>
        <taxon>Hexapoda</taxon>
        <taxon>Insecta</taxon>
        <taxon>Pterygota</taxon>
        <taxon>Neoptera</taxon>
        <taxon>Endopterygota</taxon>
        <taxon>Diptera</taxon>
        <taxon>Nematocera</taxon>
        <taxon>Culicoidea</taxon>
        <taxon>Culicidae</taxon>
        <taxon>Anophelinae</taxon>
        <taxon>Anopheles</taxon>
    </lineage>
</organism>
<evidence type="ECO:0000313" key="2">
    <source>
        <dbReference type="EMBL" id="MBW72153.1"/>
    </source>
</evidence>